<gene>
    <name evidence="4" type="ORF">R3P38DRAFT_2836323</name>
    <name evidence="5" type="ORF">R3P38DRAFT_2836468</name>
    <name evidence="3" type="ORF">R3P38DRAFT_3096214</name>
    <name evidence="2" type="ORF">R3P38DRAFT_3133837</name>
</gene>
<keyword evidence="6" id="KW-1185">Reference proteome</keyword>
<dbReference type="EMBL" id="JAWWNJ010000123">
    <property type="protein sequence ID" value="KAK6988433.1"/>
    <property type="molecule type" value="Genomic_DNA"/>
</dbReference>
<dbReference type="Proteomes" id="UP001362999">
    <property type="component" value="Unassembled WGS sequence"/>
</dbReference>
<evidence type="ECO:0000313" key="3">
    <source>
        <dbReference type="EMBL" id="KAK6988433.1"/>
    </source>
</evidence>
<feature type="compositionally biased region" description="Polar residues" evidence="1">
    <location>
        <begin position="257"/>
        <end position="266"/>
    </location>
</feature>
<comment type="caution">
    <text evidence="4">The sequence shown here is derived from an EMBL/GenBank/DDBJ whole genome shotgun (WGS) entry which is preliminary data.</text>
</comment>
<accession>A0AAW0E4R6</accession>
<protein>
    <submittedName>
        <fullName evidence="4">Uncharacterized protein</fullName>
    </submittedName>
</protein>
<name>A0AAW0E4R6_9AGAR</name>
<feature type="compositionally biased region" description="Basic residues" evidence="1">
    <location>
        <begin position="242"/>
        <end position="252"/>
    </location>
</feature>
<dbReference type="EMBL" id="JAWWNJ010000003">
    <property type="protein sequence ID" value="KAK7059451.1"/>
    <property type="molecule type" value="Genomic_DNA"/>
</dbReference>
<feature type="region of interest" description="Disordered" evidence="1">
    <location>
        <begin position="241"/>
        <end position="272"/>
    </location>
</feature>
<evidence type="ECO:0000313" key="6">
    <source>
        <dbReference type="Proteomes" id="UP001362999"/>
    </source>
</evidence>
<organism evidence="4 6">
    <name type="scientific">Favolaschia claudopus</name>
    <dbReference type="NCBI Taxonomy" id="2862362"/>
    <lineage>
        <taxon>Eukaryota</taxon>
        <taxon>Fungi</taxon>
        <taxon>Dikarya</taxon>
        <taxon>Basidiomycota</taxon>
        <taxon>Agaricomycotina</taxon>
        <taxon>Agaricomycetes</taxon>
        <taxon>Agaricomycetidae</taxon>
        <taxon>Agaricales</taxon>
        <taxon>Marasmiineae</taxon>
        <taxon>Mycenaceae</taxon>
        <taxon>Favolaschia</taxon>
    </lineage>
</organism>
<evidence type="ECO:0000313" key="4">
    <source>
        <dbReference type="EMBL" id="KAK7059451.1"/>
    </source>
</evidence>
<proteinExistence type="predicted"/>
<evidence type="ECO:0000313" key="5">
    <source>
        <dbReference type="EMBL" id="KAK7059481.1"/>
    </source>
</evidence>
<reference evidence="4 6" key="1">
    <citation type="journal article" date="2024" name="J Genomics">
        <title>Draft genome sequencing and assembly of Favolaschia claudopus CIRM-BRFM 2984 isolated from oak limbs.</title>
        <authorList>
            <person name="Navarro D."/>
            <person name="Drula E."/>
            <person name="Chaduli D."/>
            <person name="Cazenave R."/>
            <person name="Ahrendt S."/>
            <person name="Wang J."/>
            <person name="Lipzen A."/>
            <person name="Daum C."/>
            <person name="Barry K."/>
            <person name="Grigoriev I.V."/>
            <person name="Favel A."/>
            <person name="Rosso M.N."/>
            <person name="Martin F."/>
        </authorList>
    </citation>
    <scope>NUCLEOTIDE SEQUENCE [LARGE SCALE GENOMIC DNA]</scope>
    <source>
        <strain evidence="4 6">CIRM-BRFM 2984</strain>
    </source>
</reference>
<dbReference type="AlphaFoldDB" id="A0AAW0E4R6"/>
<dbReference type="EMBL" id="JAWWNJ010000003">
    <property type="protein sequence ID" value="KAK7059481.1"/>
    <property type="molecule type" value="Genomic_DNA"/>
</dbReference>
<sequence length="293" mass="33479">MESKSSPRSIEESQRDMERILLETVPWSARKKGGTELQQCLKRLWAIAFDKGMECAEEDAEQVRKEGYEEGDRAGTQRAVESWEKLTVAIAAKQVKQLEGERMWGFEVGWKLCEEKMKKNKVRDVSSTETAVQTDMPVPALVSVAVSAPSLPLSDVATQTDIPTVVTIVSTPLDWAEDAQELPTRAPPPPTPVRDFSCLRSDRTHPFASLRRRERRAPPSIFYHTRAHGHCRPPKIHSQYISHRRSYSHPHPRSPPTTLFHNTRQQPRLDWDHDPRLRDLSRALTALGWCRPH</sequence>
<evidence type="ECO:0000256" key="1">
    <source>
        <dbReference type="SAM" id="MobiDB-lite"/>
    </source>
</evidence>
<dbReference type="EMBL" id="JAWWNJ010000187">
    <property type="protein sequence ID" value="KAK6974150.1"/>
    <property type="molecule type" value="Genomic_DNA"/>
</dbReference>
<evidence type="ECO:0000313" key="2">
    <source>
        <dbReference type="EMBL" id="KAK6974150.1"/>
    </source>
</evidence>